<protein>
    <recommendedName>
        <fullName evidence="3">BPL/LPL catalytic domain-containing protein</fullName>
    </recommendedName>
</protein>
<dbReference type="InterPro" id="IPR004143">
    <property type="entry name" value="BPL_LPL_catalytic"/>
</dbReference>
<sequence>MAKVLVYEEDGAGARPLLATVRQATGEAYDVQHVTFEVLCTAPWESSTRMVVLGSEHAAWDTNNACRPILARLRAFVEQGGVVAAIGYVPTSLPGLVARDSLDAAGRADVSADAAAAVPVGHGQVLCVADAAPSASALVPWFRTVHVLDSAQDASAPHLSPLYATALAGPLLDAWLSSLLAHSDRTNTPVWVHEGSPPLAVWDKVPPWPDLVTWDAEAALALVAVRPSAWAAKTPPTPYFDANAYFDALSVSRAQSSALPWPSPRSFHVSAGQLIVYGAVVSSTQTLLEQHRSLLRTCPPGTTVIATHQVRGRGRAHNAWLSPLGALPFSTMVHVPLHIGNKAVFLQYLAALAIVYGLESAYPALQGSLRIKWPNDIYAVVPQEQPGSVSMPVDGEEHHLVKIGGILVTAVSEDNTLHAIVGCGINCLNDEPTTSVRQLAAHGGVAHVSLETCAGAILAALESLLRVWTDHAYSFAPFVPAYRRAWLHSDQVVALAHMPGELRRLVGVTCEHGLLRTVPVHSDVRAADTHAWLAATVPGAVDVQPDGNSFDLFAGCVRPK</sequence>
<dbReference type="AlphaFoldDB" id="A0AAF0J3M5"/>
<accession>A0AAF0J3M5</accession>
<dbReference type="InterPro" id="IPR045864">
    <property type="entry name" value="aa-tRNA-synth_II/BPL/LPL"/>
</dbReference>
<evidence type="ECO:0000256" key="1">
    <source>
        <dbReference type="ARBA" id="ARBA00009934"/>
    </source>
</evidence>
<feature type="domain" description="BPL/LPL catalytic" evidence="3">
    <location>
        <begin position="260"/>
        <end position="469"/>
    </location>
</feature>
<dbReference type="Pfam" id="PF03099">
    <property type="entry name" value="BPL_LplA_LipB"/>
    <property type="match status" value="1"/>
</dbReference>
<dbReference type="GO" id="GO:0005737">
    <property type="term" value="C:cytoplasm"/>
    <property type="evidence" value="ECO:0007669"/>
    <property type="project" value="TreeGrafter"/>
</dbReference>
<dbReference type="SUPFAM" id="SSF55681">
    <property type="entry name" value="Class II aaRS and biotin synthetases"/>
    <property type="match status" value="1"/>
</dbReference>
<dbReference type="CDD" id="cd16442">
    <property type="entry name" value="BPL"/>
    <property type="match status" value="1"/>
</dbReference>
<comment type="similarity">
    <text evidence="1">Belongs to the biotin--protein ligase family.</text>
</comment>
<gene>
    <name evidence="4" type="ORF">MNAN1_003335</name>
</gene>
<dbReference type="InterPro" id="IPR004408">
    <property type="entry name" value="Biotin_CoA_COase_ligase"/>
</dbReference>
<reference evidence="4" key="1">
    <citation type="submission" date="2023-03" db="EMBL/GenBank/DDBJ databases">
        <title>Mating type loci evolution in Malassezia.</title>
        <authorList>
            <person name="Coelho M.A."/>
        </authorList>
    </citation>
    <scope>NUCLEOTIDE SEQUENCE</scope>
    <source>
        <strain evidence="4">CBS 9557</strain>
    </source>
</reference>
<organism evidence="4 5">
    <name type="scientific">Malassezia nana</name>
    <dbReference type="NCBI Taxonomy" id="180528"/>
    <lineage>
        <taxon>Eukaryota</taxon>
        <taxon>Fungi</taxon>
        <taxon>Dikarya</taxon>
        <taxon>Basidiomycota</taxon>
        <taxon>Ustilaginomycotina</taxon>
        <taxon>Malasseziomycetes</taxon>
        <taxon>Malasseziales</taxon>
        <taxon>Malasseziaceae</taxon>
        <taxon>Malassezia</taxon>
    </lineage>
</organism>
<dbReference type="PANTHER" id="PTHR12835">
    <property type="entry name" value="BIOTIN PROTEIN LIGASE"/>
    <property type="match status" value="1"/>
</dbReference>
<evidence type="ECO:0000256" key="2">
    <source>
        <dbReference type="ARBA" id="ARBA00022598"/>
    </source>
</evidence>
<evidence type="ECO:0000259" key="3">
    <source>
        <dbReference type="PROSITE" id="PS51733"/>
    </source>
</evidence>
<dbReference type="EMBL" id="CP119897">
    <property type="protein sequence ID" value="WFD28326.1"/>
    <property type="molecule type" value="Genomic_DNA"/>
</dbReference>
<evidence type="ECO:0000313" key="4">
    <source>
        <dbReference type="EMBL" id="WFD28326.1"/>
    </source>
</evidence>
<dbReference type="Gene3D" id="3.30.930.10">
    <property type="entry name" value="Bira Bifunctional Protein, Domain 2"/>
    <property type="match status" value="1"/>
</dbReference>
<dbReference type="PANTHER" id="PTHR12835:SF5">
    <property type="entry name" value="BIOTIN--PROTEIN LIGASE"/>
    <property type="match status" value="1"/>
</dbReference>
<dbReference type="PROSITE" id="PS51733">
    <property type="entry name" value="BPL_LPL_CATALYTIC"/>
    <property type="match status" value="1"/>
</dbReference>
<evidence type="ECO:0000313" key="5">
    <source>
        <dbReference type="Proteomes" id="UP001213623"/>
    </source>
</evidence>
<dbReference type="Proteomes" id="UP001213623">
    <property type="component" value="Chromosome 6"/>
</dbReference>
<dbReference type="GO" id="GO:0004077">
    <property type="term" value="F:biotin--[biotin carboxyl-carrier protein] ligase activity"/>
    <property type="evidence" value="ECO:0007669"/>
    <property type="project" value="InterPro"/>
</dbReference>
<dbReference type="InterPro" id="IPR019197">
    <property type="entry name" value="Biotin-prot_ligase_N"/>
</dbReference>
<name>A0AAF0J3M5_9BASI</name>
<proteinExistence type="inferred from homology"/>
<dbReference type="Pfam" id="PF09825">
    <property type="entry name" value="BPL_N"/>
    <property type="match status" value="1"/>
</dbReference>
<keyword evidence="2" id="KW-0436">Ligase</keyword>
<keyword evidence="5" id="KW-1185">Reference proteome</keyword>